<proteinExistence type="predicted"/>
<dbReference type="InterPro" id="IPR025455">
    <property type="entry name" value="DUF4276"/>
</dbReference>
<reference evidence="1 2" key="1">
    <citation type="submission" date="2021-01" db="EMBL/GenBank/DDBJ databases">
        <title>Whole genome shotgun sequence of Planotetraspora phitsanulokensis NBRC 104273.</title>
        <authorList>
            <person name="Komaki H."/>
            <person name="Tamura T."/>
        </authorList>
    </citation>
    <scope>NUCLEOTIDE SEQUENCE [LARGE SCALE GENOMIC DNA]</scope>
    <source>
        <strain evidence="1 2">NBRC 104273</strain>
    </source>
</reference>
<evidence type="ECO:0008006" key="3">
    <source>
        <dbReference type="Google" id="ProtNLM"/>
    </source>
</evidence>
<dbReference type="RefSeq" id="WP_204076579.1">
    <property type="nucleotide sequence ID" value="NZ_BAABHI010000042.1"/>
</dbReference>
<dbReference type="Proteomes" id="UP000622547">
    <property type="component" value="Unassembled WGS sequence"/>
</dbReference>
<evidence type="ECO:0000313" key="1">
    <source>
        <dbReference type="EMBL" id="GII41107.1"/>
    </source>
</evidence>
<comment type="caution">
    <text evidence="1">The sequence shown here is derived from an EMBL/GenBank/DDBJ whole genome shotgun (WGS) entry which is preliminary data.</text>
</comment>
<evidence type="ECO:0000313" key="2">
    <source>
        <dbReference type="Proteomes" id="UP000622547"/>
    </source>
</evidence>
<gene>
    <name evidence="1" type="ORF">Pph01_61100</name>
</gene>
<dbReference type="EMBL" id="BOOP01000030">
    <property type="protein sequence ID" value="GII41107.1"/>
    <property type="molecule type" value="Genomic_DNA"/>
</dbReference>
<organism evidence="1 2">
    <name type="scientific">Planotetraspora phitsanulokensis</name>
    <dbReference type="NCBI Taxonomy" id="575192"/>
    <lineage>
        <taxon>Bacteria</taxon>
        <taxon>Bacillati</taxon>
        <taxon>Actinomycetota</taxon>
        <taxon>Actinomycetes</taxon>
        <taxon>Streptosporangiales</taxon>
        <taxon>Streptosporangiaceae</taxon>
        <taxon>Planotetraspora</taxon>
    </lineage>
</organism>
<dbReference type="Pfam" id="PF14103">
    <property type="entry name" value="DUF4276"/>
    <property type="match status" value="1"/>
</dbReference>
<dbReference type="AlphaFoldDB" id="A0A8J3XGQ4"/>
<keyword evidence="2" id="KW-1185">Reference proteome</keyword>
<accession>A0A8J3XGQ4</accession>
<sequence length="215" mass="24004">MVARKKPLKVGIVVEGESEIAGLPKLYTQLGQRTGKQFLRPLRATADPCAPIPVLVQALRDRVRLAIAKGADMVVILLDREQQNHSASARARAIENAIAPNFSVSVRVVLKDRTFENWLISCPSAFIKQRSRFPHFERISRVVEPGRADKIDKPHRLLNDAMNNQAYDKTKDAPKILHHANIAEMARNSRSFRRFLAVTGDALYQGGSCTSREVA</sequence>
<name>A0A8J3XGQ4_9ACTN</name>
<protein>
    <recommendedName>
        <fullName evidence="3">DUF4276 family protein</fullName>
    </recommendedName>
</protein>